<evidence type="ECO:0000256" key="1">
    <source>
        <dbReference type="SAM" id="MobiDB-lite"/>
    </source>
</evidence>
<gene>
    <name evidence="2" type="ORF">GNZ18_32925</name>
</gene>
<dbReference type="Proteomes" id="UP000432015">
    <property type="component" value="Unassembled WGS sequence"/>
</dbReference>
<feature type="compositionally biased region" description="Low complexity" evidence="1">
    <location>
        <begin position="1"/>
        <end position="10"/>
    </location>
</feature>
<dbReference type="AlphaFoldDB" id="A0A7K1LAA2"/>
<sequence>MTNETPARAAAGERARATGITAPPAAGDAHVAGPPPKPAGADVEAGRDTAPDLRVPKPTPSGPPAEQSAGQSAGQSGRQPGRQTGRPPAEQPDRQPAGLLDPAEAGRFKERWHRVQAGFVDDPAEAVRKADGLAEEITEALARALAEHRRKLSEPLGSGGDGTPDTERLRLALRSYRSLLDHILET</sequence>
<keyword evidence="3" id="KW-1185">Reference proteome</keyword>
<accession>A0A7K1LAA2</accession>
<proteinExistence type="predicted"/>
<dbReference type="RefSeq" id="WP_156220538.1">
    <property type="nucleotide sequence ID" value="NZ_WOFH01000014.1"/>
</dbReference>
<evidence type="ECO:0000313" key="2">
    <source>
        <dbReference type="EMBL" id="MUN41361.1"/>
    </source>
</evidence>
<organism evidence="2 3">
    <name type="scientific">Actinomadura litoris</name>
    <dbReference type="NCBI Taxonomy" id="2678616"/>
    <lineage>
        <taxon>Bacteria</taxon>
        <taxon>Bacillati</taxon>
        <taxon>Actinomycetota</taxon>
        <taxon>Actinomycetes</taxon>
        <taxon>Streptosporangiales</taxon>
        <taxon>Thermomonosporaceae</taxon>
        <taxon>Actinomadura</taxon>
    </lineage>
</organism>
<name>A0A7K1LAA2_9ACTN</name>
<reference evidence="2 3" key="1">
    <citation type="submission" date="2019-11" db="EMBL/GenBank/DDBJ databases">
        <authorList>
            <person name="Cao P."/>
        </authorList>
    </citation>
    <scope>NUCLEOTIDE SEQUENCE [LARGE SCALE GENOMIC DNA]</scope>
    <source>
        <strain evidence="2 3">NEAU-AAG5</strain>
    </source>
</reference>
<dbReference type="EMBL" id="WOFH01000014">
    <property type="protein sequence ID" value="MUN41361.1"/>
    <property type="molecule type" value="Genomic_DNA"/>
</dbReference>
<comment type="caution">
    <text evidence="2">The sequence shown here is derived from an EMBL/GenBank/DDBJ whole genome shotgun (WGS) entry which is preliminary data.</text>
</comment>
<evidence type="ECO:0000313" key="3">
    <source>
        <dbReference type="Proteomes" id="UP000432015"/>
    </source>
</evidence>
<protein>
    <submittedName>
        <fullName evidence="2">Uncharacterized protein</fullName>
    </submittedName>
</protein>
<feature type="region of interest" description="Disordered" evidence="1">
    <location>
        <begin position="1"/>
        <end position="109"/>
    </location>
</feature>
<feature type="compositionally biased region" description="Polar residues" evidence="1">
    <location>
        <begin position="68"/>
        <end position="82"/>
    </location>
</feature>
<feature type="compositionally biased region" description="Basic and acidic residues" evidence="1">
    <location>
        <begin position="44"/>
        <end position="55"/>
    </location>
</feature>